<dbReference type="GO" id="GO:0016757">
    <property type="term" value="F:glycosyltransferase activity"/>
    <property type="evidence" value="ECO:0007669"/>
    <property type="project" value="InterPro"/>
</dbReference>
<dbReference type="Pfam" id="PF00534">
    <property type="entry name" value="Glycos_transf_1"/>
    <property type="match status" value="1"/>
</dbReference>
<dbReference type="InterPro" id="IPR028098">
    <property type="entry name" value="Glyco_trans_4-like_N"/>
</dbReference>
<dbReference type="AlphaFoldDB" id="A0A931BLE7"/>
<dbReference type="EMBL" id="JADQDO010000001">
    <property type="protein sequence ID" value="MBF9231988.1"/>
    <property type="molecule type" value="Genomic_DNA"/>
</dbReference>
<dbReference type="InterPro" id="IPR001296">
    <property type="entry name" value="Glyco_trans_1"/>
</dbReference>
<keyword evidence="1" id="KW-0808">Transferase</keyword>
<dbReference type="PANTHER" id="PTHR46401">
    <property type="entry name" value="GLYCOSYLTRANSFERASE WBBK-RELATED"/>
    <property type="match status" value="1"/>
</dbReference>
<organism evidence="4 5">
    <name type="scientific">Microvirga alba</name>
    <dbReference type="NCBI Taxonomy" id="2791025"/>
    <lineage>
        <taxon>Bacteria</taxon>
        <taxon>Pseudomonadati</taxon>
        <taxon>Pseudomonadota</taxon>
        <taxon>Alphaproteobacteria</taxon>
        <taxon>Hyphomicrobiales</taxon>
        <taxon>Methylobacteriaceae</taxon>
        <taxon>Microvirga</taxon>
    </lineage>
</organism>
<gene>
    <name evidence="4" type="ORF">I2H38_01210</name>
</gene>
<evidence type="ECO:0000313" key="4">
    <source>
        <dbReference type="EMBL" id="MBF9231988.1"/>
    </source>
</evidence>
<name>A0A931BLE7_9HYPH</name>
<dbReference type="PANTHER" id="PTHR46401:SF2">
    <property type="entry name" value="GLYCOSYLTRANSFERASE WBBK-RELATED"/>
    <property type="match status" value="1"/>
</dbReference>
<sequence>MPVGRGSSNPVLGQRFGRKSSLRLLLVGFFDPNGLLTIRENIAALQWMSRHTIDVANMWPGGSEWLAFPSTFDPRDYHGIIFHPTVSYHPNNIAGIDRKIALKLRDYRGLKILMKQDEQFRSGRFAEIIDDKKFDLLVTCLAPSEWEKVYPRRIIGDCRILQSLTGFVSSEMRSDFWREPATGRPIDVSYRGSLQPLSFGHLGLEKREIGEKFLKQVERSGITLRCDISSRWEDRHFGQDWIGFLQNSRATLGVESGSNLFDFDGRVEQECARFAEQNRDMDPWSDAYYQKAHAEFLHKYEGNVFYNQLSPRHFEAAATGAVQILYEGTYSDVFEPWRHFIPLKKDFSNFAEVVDTVRDDVRLRELATNAYEDIILNPKYTYQQFVREIDAMIEQIASEKSVVRSKAASGGPLQTSEKPVLFILASHDPVLDPRIGWWAEKLVEFATVVEVGFHRHAGKTTGCELENVADGHLRLRIDPEQQGDSWLRFVDDEGRVEQNAGLSVLKNLMLAAMIKDDHLNSRFGLLGGAEDRFRFRSHLNYYVSINSNLIEVCQKLGSPSAIIACDLDTLPAGVALAGGWDIPLIYDAHEFWPFSFPGALAGESSFWEAVERTLIPSTDLRICVSPQLSNVMAEAYGHPFETVPNAVPTRDAKEVRSNPKVPVRKDQVEFLYQGIFAPTRGIDLLIKVWRKTSSRCVLVLRGPDGSYKDQMRDLAAREGVLGGRVIFGEPVAEDQLIAAASRSDVGIIPYEPANINNKFCCPNKLSQYMAAGLPILANRTDFVRNVLDESGGGTCVDFTNEEALIETINRLAEDDGDRMRMADKAHAFFAEKFNWDVVSAGAVASVKSLVADACSTTPTLDLSWIVSTPPVQPDTAHEALIPETVVLPEIITNFVLSLLNATNGQPVDAERLSKLWPVLGEQWAQRVKDLEQELKRGQGVEVALQGEIQRLQECVRELAQIAEAYDNLNMRPSQLLSRLGAIAREEVRKRVKPAKGD</sequence>
<dbReference type="Pfam" id="PF13439">
    <property type="entry name" value="Glyco_transf_4"/>
    <property type="match status" value="1"/>
</dbReference>
<dbReference type="CDD" id="cd03801">
    <property type="entry name" value="GT4_PimA-like"/>
    <property type="match status" value="1"/>
</dbReference>
<evidence type="ECO:0000256" key="1">
    <source>
        <dbReference type="ARBA" id="ARBA00022679"/>
    </source>
</evidence>
<evidence type="ECO:0000259" key="2">
    <source>
        <dbReference type="Pfam" id="PF00534"/>
    </source>
</evidence>
<accession>A0A931BLE7</accession>
<dbReference type="SUPFAM" id="SSF53756">
    <property type="entry name" value="UDP-Glycosyltransferase/glycogen phosphorylase"/>
    <property type="match status" value="1"/>
</dbReference>
<protein>
    <submittedName>
        <fullName evidence="4">Glycosyltransferase</fullName>
    </submittedName>
</protein>
<evidence type="ECO:0000313" key="5">
    <source>
        <dbReference type="Proteomes" id="UP000599312"/>
    </source>
</evidence>
<comment type="caution">
    <text evidence="4">The sequence shown here is derived from an EMBL/GenBank/DDBJ whole genome shotgun (WGS) entry which is preliminary data.</text>
</comment>
<dbReference type="RefSeq" id="WP_196269975.1">
    <property type="nucleotide sequence ID" value="NZ_JADQDO010000001.1"/>
</dbReference>
<dbReference type="GO" id="GO:0009103">
    <property type="term" value="P:lipopolysaccharide biosynthetic process"/>
    <property type="evidence" value="ECO:0007669"/>
    <property type="project" value="TreeGrafter"/>
</dbReference>
<reference evidence="4" key="1">
    <citation type="submission" date="2020-11" db="EMBL/GenBank/DDBJ databases">
        <authorList>
            <person name="Kim M.K."/>
        </authorList>
    </citation>
    <scope>NUCLEOTIDE SEQUENCE</scope>
    <source>
        <strain evidence="4">BT350</strain>
    </source>
</reference>
<proteinExistence type="predicted"/>
<evidence type="ECO:0000259" key="3">
    <source>
        <dbReference type="Pfam" id="PF13439"/>
    </source>
</evidence>
<dbReference type="Gene3D" id="3.40.50.2000">
    <property type="entry name" value="Glycogen Phosphorylase B"/>
    <property type="match status" value="2"/>
</dbReference>
<keyword evidence="5" id="KW-1185">Reference proteome</keyword>
<feature type="domain" description="Glycosyltransferase subfamily 4-like N-terminal" evidence="3">
    <location>
        <begin position="549"/>
        <end position="649"/>
    </location>
</feature>
<dbReference type="Proteomes" id="UP000599312">
    <property type="component" value="Unassembled WGS sequence"/>
</dbReference>
<feature type="domain" description="Glycosyl transferase family 1" evidence="2">
    <location>
        <begin position="660"/>
        <end position="825"/>
    </location>
</feature>